<name>A0ABQ7FXJ3_DUNSA</name>
<organism evidence="7 8">
    <name type="scientific">Dunaliella salina</name>
    <name type="common">Green alga</name>
    <name type="synonym">Protococcus salinus</name>
    <dbReference type="NCBI Taxonomy" id="3046"/>
    <lineage>
        <taxon>Eukaryota</taxon>
        <taxon>Viridiplantae</taxon>
        <taxon>Chlorophyta</taxon>
        <taxon>core chlorophytes</taxon>
        <taxon>Chlorophyceae</taxon>
        <taxon>CS clade</taxon>
        <taxon>Chlamydomonadales</taxon>
        <taxon>Dunaliellaceae</taxon>
        <taxon>Dunaliella</taxon>
    </lineage>
</organism>
<keyword evidence="3 4" id="KW-0560">Oxidoreductase</keyword>
<keyword evidence="4" id="KW-0028">Amino-acid biosynthesis</keyword>
<dbReference type="InterPro" id="IPR028939">
    <property type="entry name" value="P5C_Rdtase_cat_N"/>
</dbReference>
<proteinExistence type="inferred from homology"/>
<evidence type="ECO:0000259" key="6">
    <source>
        <dbReference type="Pfam" id="PF14748"/>
    </source>
</evidence>
<evidence type="ECO:0000256" key="3">
    <source>
        <dbReference type="ARBA" id="ARBA00023002"/>
    </source>
</evidence>
<dbReference type="InterPro" id="IPR029036">
    <property type="entry name" value="P5CR_dimer"/>
</dbReference>
<dbReference type="Pfam" id="PF14748">
    <property type="entry name" value="P5CR_dimer"/>
    <property type="match status" value="1"/>
</dbReference>
<dbReference type="Proteomes" id="UP000815325">
    <property type="component" value="Unassembled WGS sequence"/>
</dbReference>
<comment type="similarity">
    <text evidence="1 4">Belongs to the pyrroline-5-carboxylate reductase family.</text>
</comment>
<comment type="catalytic activity">
    <reaction evidence="4">
        <text>L-proline + NADP(+) = (S)-1-pyrroline-5-carboxylate + NADPH + 2 H(+)</text>
        <dbReference type="Rhea" id="RHEA:14109"/>
        <dbReference type="ChEBI" id="CHEBI:15378"/>
        <dbReference type="ChEBI" id="CHEBI:17388"/>
        <dbReference type="ChEBI" id="CHEBI:57783"/>
        <dbReference type="ChEBI" id="CHEBI:58349"/>
        <dbReference type="ChEBI" id="CHEBI:60039"/>
        <dbReference type="EC" id="1.5.1.2"/>
    </reaction>
</comment>
<keyword evidence="4" id="KW-0641">Proline biosynthesis</keyword>
<reference evidence="7" key="1">
    <citation type="submission" date="2017-08" db="EMBL/GenBank/DDBJ databases">
        <authorList>
            <person name="Polle J.E."/>
            <person name="Barry K."/>
            <person name="Cushman J."/>
            <person name="Schmutz J."/>
            <person name="Tran D."/>
            <person name="Hathwaick L.T."/>
            <person name="Yim W.C."/>
            <person name="Jenkins J."/>
            <person name="Mckie-Krisberg Z.M."/>
            <person name="Prochnik S."/>
            <person name="Lindquist E."/>
            <person name="Dockter R.B."/>
            <person name="Adam C."/>
            <person name="Molina H."/>
            <person name="Bunkerborg J."/>
            <person name="Jin E."/>
            <person name="Buchheim M."/>
            <person name="Magnuson J."/>
        </authorList>
    </citation>
    <scope>NUCLEOTIDE SEQUENCE</scope>
    <source>
        <strain evidence="7">CCAP 19/18</strain>
    </source>
</reference>
<dbReference type="PROSITE" id="PS00521">
    <property type="entry name" value="P5CR"/>
    <property type="match status" value="1"/>
</dbReference>
<dbReference type="SUPFAM" id="SSF48179">
    <property type="entry name" value="6-phosphogluconate dehydrogenase C-terminal domain-like"/>
    <property type="match status" value="1"/>
</dbReference>
<gene>
    <name evidence="7" type="ORF">DUNSADRAFT_1421</name>
</gene>
<evidence type="ECO:0000256" key="1">
    <source>
        <dbReference type="ARBA" id="ARBA00005525"/>
    </source>
</evidence>
<dbReference type="PANTHER" id="PTHR11645">
    <property type="entry name" value="PYRROLINE-5-CARBOXYLATE REDUCTASE"/>
    <property type="match status" value="1"/>
</dbReference>
<feature type="domain" description="Pyrroline-5-carboxylate reductase dimerisation" evidence="6">
    <location>
        <begin position="219"/>
        <end position="323"/>
    </location>
</feature>
<dbReference type="Gene3D" id="1.10.3730.10">
    <property type="entry name" value="ProC C-terminal domain-like"/>
    <property type="match status" value="1"/>
</dbReference>
<comment type="pathway">
    <text evidence="4">Amino-acid biosynthesis; L-proline biosynthesis; L-proline from L-glutamate 5-semialdehyde: step 1/1.</text>
</comment>
<dbReference type="InterPro" id="IPR008927">
    <property type="entry name" value="6-PGluconate_DH-like_C_sf"/>
</dbReference>
<dbReference type="Gene3D" id="3.40.50.720">
    <property type="entry name" value="NAD(P)-binding Rossmann-like Domain"/>
    <property type="match status" value="1"/>
</dbReference>
<dbReference type="PANTHER" id="PTHR11645:SF0">
    <property type="entry name" value="PYRROLINE-5-CARBOXYLATE REDUCTASE 3"/>
    <property type="match status" value="1"/>
</dbReference>
<keyword evidence="8" id="KW-1185">Reference proteome</keyword>
<keyword evidence="2 4" id="KW-0521">NADP</keyword>
<protein>
    <recommendedName>
        <fullName evidence="4">Pyrroline-5-carboxylate reductase</fullName>
        <ecNumber evidence="4">1.5.1.2</ecNumber>
    </recommendedName>
</protein>
<sequence>MQLARSTHSLLLRAPARQLLFPGRQFFAQARPSPNWENQVDLQVVRGTAREEVMVLEKRVGFLGAGQMAEALARGFLSKGVVSHISVSDPSDSRKDLFRNFGCIPRSSNAEVVSNSDIVFLAVKPDTIAKVLQEPQTQTALKEDRPITIVSIAAGLSVDQLLSAVGSRNARMVRVMPNTPCLVGETASAMCLGGTAGPEDESYVHTLFSAVGKIFTVEEKLMSAVTGLSGSGPAYVFMMIEALADGGVRAGLPRPMAQTLAAQTVYGGAKMVLESGQHPGQLKDNVTSPGGTTITAVHELEKAGMRAAFMNAVIAASNKADEMGKPK</sequence>
<dbReference type="SUPFAM" id="SSF51735">
    <property type="entry name" value="NAD(P)-binding Rossmann-fold domains"/>
    <property type="match status" value="1"/>
</dbReference>
<evidence type="ECO:0000259" key="5">
    <source>
        <dbReference type="Pfam" id="PF03807"/>
    </source>
</evidence>
<comment type="caution">
    <text evidence="7">The sequence shown here is derived from an EMBL/GenBank/DDBJ whole genome shotgun (WGS) entry which is preliminary data.</text>
</comment>
<accession>A0ABQ7FXJ3</accession>
<evidence type="ECO:0000256" key="4">
    <source>
        <dbReference type="RuleBase" id="RU003903"/>
    </source>
</evidence>
<dbReference type="Pfam" id="PF03807">
    <property type="entry name" value="F420_oxidored"/>
    <property type="match status" value="1"/>
</dbReference>
<dbReference type="EMBL" id="MU070605">
    <property type="protein sequence ID" value="KAF5827064.1"/>
    <property type="molecule type" value="Genomic_DNA"/>
</dbReference>
<dbReference type="HAMAP" id="MF_01925">
    <property type="entry name" value="P5C_reductase"/>
    <property type="match status" value="1"/>
</dbReference>
<evidence type="ECO:0000313" key="8">
    <source>
        <dbReference type="Proteomes" id="UP000815325"/>
    </source>
</evidence>
<feature type="domain" description="Pyrroline-5-carboxylate reductase catalytic N-terminal" evidence="5">
    <location>
        <begin position="59"/>
        <end position="143"/>
    </location>
</feature>
<dbReference type="NCBIfam" id="TIGR00112">
    <property type="entry name" value="proC"/>
    <property type="match status" value="1"/>
</dbReference>
<dbReference type="InterPro" id="IPR036291">
    <property type="entry name" value="NAD(P)-bd_dom_sf"/>
</dbReference>
<dbReference type="InterPro" id="IPR000304">
    <property type="entry name" value="Pyrroline-COOH_reductase"/>
</dbReference>
<dbReference type="EC" id="1.5.1.2" evidence="4"/>
<evidence type="ECO:0000256" key="2">
    <source>
        <dbReference type="ARBA" id="ARBA00022857"/>
    </source>
</evidence>
<dbReference type="InterPro" id="IPR053790">
    <property type="entry name" value="P5CR-like_CS"/>
</dbReference>
<evidence type="ECO:0000313" key="7">
    <source>
        <dbReference type="EMBL" id="KAF5827064.1"/>
    </source>
</evidence>